<keyword evidence="2" id="KW-1185">Reference proteome</keyword>
<name>A0ABP9CYR4_9BACT</name>
<dbReference type="Gene3D" id="1.20.1440.60">
    <property type="entry name" value="23S rRNA-intervening sequence"/>
    <property type="match status" value="1"/>
</dbReference>
<dbReference type="SUPFAM" id="SSF158446">
    <property type="entry name" value="IVS-encoded protein-like"/>
    <property type="match status" value="1"/>
</dbReference>
<accession>A0ABP9CYR4</accession>
<organism evidence="1 2">
    <name type="scientific">Algivirga pacifica</name>
    <dbReference type="NCBI Taxonomy" id="1162670"/>
    <lineage>
        <taxon>Bacteria</taxon>
        <taxon>Pseudomonadati</taxon>
        <taxon>Bacteroidota</taxon>
        <taxon>Cytophagia</taxon>
        <taxon>Cytophagales</taxon>
        <taxon>Flammeovirgaceae</taxon>
        <taxon>Algivirga</taxon>
    </lineage>
</organism>
<dbReference type="PANTHER" id="PTHR38471:SF2">
    <property type="entry name" value="FOUR HELIX BUNDLE PROTEIN"/>
    <property type="match status" value="1"/>
</dbReference>
<dbReference type="EMBL" id="BAABJX010000008">
    <property type="protein sequence ID" value="GAA4822914.1"/>
    <property type="molecule type" value="Genomic_DNA"/>
</dbReference>
<dbReference type="Pfam" id="PF05635">
    <property type="entry name" value="23S_rRNA_IVP"/>
    <property type="match status" value="1"/>
</dbReference>
<comment type="caution">
    <text evidence="1">The sequence shown here is derived from an EMBL/GenBank/DDBJ whole genome shotgun (WGS) entry which is preliminary data.</text>
</comment>
<protein>
    <submittedName>
        <fullName evidence="1">Four helix bundle protein</fullName>
    </submittedName>
</protein>
<reference evidence="2" key="1">
    <citation type="journal article" date="2019" name="Int. J. Syst. Evol. Microbiol.">
        <title>The Global Catalogue of Microorganisms (GCM) 10K type strain sequencing project: providing services to taxonomists for standard genome sequencing and annotation.</title>
        <authorList>
            <consortium name="The Broad Institute Genomics Platform"/>
            <consortium name="The Broad Institute Genome Sequencing Center for Infectious Disease"/>
            <person name="Wu L."/>
            <person name="Ma J."/>
        </authorList>
    </citation>
    <scope>NUCLEOTIDE SEQUENCE [LARGE SCALE GENOMIC DNA]</scope>
    <source>
        <strain evidence="2">JCM 18326</strain>
    </source>
</reference>
<dbReference type="InterPro" id="IPR012657">
    <property type="entry name" value="23S_rRNA-intervening_sequence"/>
</dbReference>
<gene>
    <name evidence="1" type="ORF">GCM10023331_04140</name>
</gene>
<evidence type="ECO:0000313" key="1">
    <source>
        <dbReference type="EMBL" id="GAA4822914.1"/>
    </source>
</evidence>
<dbReference type="PANTHER" id="PTHR38471">
    <property type="entry name" value="FOUR HELIX BUNDLE PROTEIN"/>
    <property type="match status" value="1"/>
</dbReference>
<dbReference type="Proteomes" id="UP001500298">
    <property type="component" value="Unassembled WGS sequence"/>
</dbReference>
<proteinExistence type="predicted"/>
<evidence type="ECO:0000313" key="2">
    <source>
        <dbReference type="Proteomes" id="UP001500298"/>
    </source>
</evidence>
<dbReference type="InterPro" id="IPR036583">
    <property type="entry name" value="23S_rRNA_IVS_sf"/>
</dbReference>
<dbReference type="RefSeq" id="WP_345368783.1">
    <property type="nucleotide sequence ID" value="NZ_BAABJX010000008.1"/>
</dbReference>
<dbReference type="CDD" id="cd16377">
    <property type="entry name" value="23S_rRNA_IVP_like"/>
    <property type="match status" value="1"/>
</dbReference>
<dbReference type="NCBIfam" id="TIGR02436">
    <property type="entry name" value="four helix bundle protein"/>
    <property type="match status" value="1"/>
</dbReference>
<sequence length="125" mass="14313">MSYQLPFEKLEVWHLSRQLVKEVYCITKTFPKEEQYGLSSQIQRAVISVPSNIAEGTSRTSYKDQAHFTQVAFSSLMEVNCQLILAIDLDYLSSERYDKIKALCSKVANMLNALRKSQLRRSSDG</sequence>